<feature type="transmembrane region" description="Helical" evidence="1">
    <location>
        <begin position="54"/>
        <end position="72"/>
    </location>
</feature>
<dbReference type="Proteomes" id="UP000249203">
    <property type="component" value="Unassembled WGS sequence"/>
</dbReference>
<feature type="transmembrane region" description="Helical" evidence="1">
    <location>
        <begin position="20"/>
        <end position="42"/>
    </location>
</feature>
<dbReference type="InterPro" id="IPR004891">
    <property type="entry name" value="Mercury-R_MerC"/>
</dbReference>
<evidence type="ECO:0000313" key="5">
    <source>
        <dbReference type="Proteomes" id="UP000287865"/>
    </source>
</evidence>
<keyword evidence="1" id="KW-1133">Transmembrane helix</keyword>
<dbReference type="Pfam" id="PF03203">
    <property type="entry name" value="MerC"/>
    <property type="match status" value="1"/>
</dbReference>
<dbReference type="EMBL" id="QLMD01000005">
    <property type="protein sequence ID" value="RAJ98451.1"/>
    <property type="molecule type" value="Genomic_DNA"/>
</dbReference>
<name>A0A327WZ46_9GAMM</name>
<protein>
    <submittedName>
        <fullName evidence="2">MerC mercury resistance protein</fullName>
    </submittedName>
</protein>
<dbReference type="GO" id="GO:0016020">
    <property type="term" value="C:membrane"/>
    <property type="evidence" value="ECO:0007669"/>
    <property type="project" value="InterPro"/>
</dbReference>
<dbReference type="RefSeq" id="WP_111569286.1">
    <property type="nucleotide sequence ID" value="NZ_QLMD01000005.1"/>
</dbReference>
<reference evidence="2 4" key="2">
    <citation type="submission" date="2018-06" db="EMBL/GenBank/DDBJ databases">
        <title>Genomic Encyclopedia of Type Strains, Phase III (KMG-III): the genomes of soil and plant-associated and newly described type strains.</title>
        <authorList>
            <person name="Whitman W."/>
        </authorList>
    </citation>
    <scope>NUCLEOTIDE SEQUENCE [LARGE SCALE GENOMIC DNA]</scope>
    <source>
        <strain evidence="2 4">CGMCC 1.15366</strain>
    </source>
</reference>
<evidence type="ECO:0000313" key="3">
    <source>
        <dbReference type="EMBL" id="RUO24735.1"/>
    </source>
</evidence>
<dbReference type="EMBL" id="PIPK01000005">
    <property type="protein sequence ID" value="RUO24735.1"/>
    <property type="molecule type" value="Genomic_DNA"/>
</dbReference>
<comment type="caution">
    <text evidence="2">The sequence shown here is derived from an EMBL/GenBank/DDBJ whole genome shotgun (WGS) entry which is preliminary data.</text>
</comment>
<proteinExistence type="predicted"/>
<organism evidence="2 4">
    <name type="scientific">Aliidiomarina maris</name>
    <dbReference type="NCBI Taxonomy" id="531312"/>
    <lineage>
        <taxon>Bacteria</taxon>
        <taxon>Pseudomonadati</taxon>
        <taxon>Pseudomonadota</taxon>
        <taxon>Gammaproteobacteria</taxon>
        <taxon>Alteromonadales</taxon>
        <taxon>Idiomarinaceae</taxon>
        <taxon>Aliidiomarina</taxon>
    </lineage>
</organism>
<dbReference type="OrthoDB" id="5513249at2"/>
<sequence length="137" mass="14985">METAFTDCLHMQTVKQDTAALWLSGLCIVHCIAAPVVFLLAGTGLLTTAFTSEWVHVLLFVPMLVLIGSTVFKSAKRYQYRTPLKLAAIGMLILLASLSVHGPIESVMGILGGSLVFIAHWKNRRFLKAQFHDSALS</sequence>
<reference evidence="3 5" key="1">
    <citation type="journal article" date="2018" name="Front. Microbiol.">
        <title>Genome-Based Analysis Reveals the Taxonomy and Diversity of the Family Idiomarinaceae.</title>
        <authorList>
            <person name="Liu Y."/>
            <person name="Lai Q."/>
            <person name="Shao Z."/>
        </authorList>
    </citation>
    <scope>NUCLEOTIDE SEQUENCE [LARGE SCALE GENOMIC DNA]</scope>
    <source>
        <strain evidence="3 5">CF12-14</strain>
    </source>
</reference>
<feature type="transmembrane region" description="Helical" evidence="1">
    <location>
        <begin position="84"/>
        <end position="100"/>
    </location>
</feature>
<dbReference type="GO" id="GO:0015097">
    <property type="term" value="F:mercury ion transmembrane transporter activity"/>
    <property type="evidence" value="ECO:0007669"/>
    <property type="project" value="InterPro"/>
</dbReference>
<evidence type="ECO:0000313" key="2">
    <source>
        <dbReference type="EMBL" id="RAJ98451.1"/>
    </source>
</evidence>
<keyword evidence="5" id="KW-1185">Reference proteome</keyword>
<dbReference type="AlphaFoldDB" id="A0A327WZ46"/>
<evidence type="ECO:0000313" key="4">
    <source>
        <dbReference type="Proteomes" id="UP000249203"/>
    </source>
</evidence>
<evidence type="ECO:0000256" key="1">
    <source>
        <dbReference type="SAM" id="Phobius"/>
    </source>
</evidence>
<gene>
    <name evidence="2" type="ORF">B0I24_105204</name>
    <name evidence="3" type="ORF">CWE07_06735</name>
</gene>
<keyword evidence="1" id="KW-0812">Transmembrane</keyword>
<dbReference type="Proteomes" id="UP000287865">
    <property type="component" value="Unassembled WGS sequence"/>
</dbReference>
<keyword evidence="1" id="KW-0472">Membrane</keyword>
<accession>A0A327WZ46</accession>